<dbReference type="RefSeq" id="WP_256254081.1">
    <property type="nucleotide sequence ID" value="NZ_FOMX01000019.1"/>
</dbReference>
<accession>A0A1I2DBQ5</accession>
<evidence type="ECO:0000313" key="1">
    <source>
        <dbReference type="EMBL" id="SFE77992.1"/>
    </source>
</evidence>
<sequence>MRNRKALGPAMIFAVLDRVGSPAENKPVDAAPKDLAPLFEGM</sequence>
<protein>
    <submittedName>
        <fullName evidence="1">Uncharacterized protein</fullName>
    </submittedName>
</protein>
<dbReference type="Proteomes" id="UP000199400">
    <property type="component" value="Unassembled WGS sequence"/>
</dbReference>
<reference evidence="2" key="1">
    <citation type="submission" date="2016-10" db="EMBL/GenBank/DDBJ databases">
        <authorList>
            <person name="Varghese N."/>
            <person name="Submissions S."/>
        </authorList>
    </citation>
    <scope>NUCLEOTIDE SEQUENCE [LARGE SCALE GENOMIC DNA]</scope>
    <source>
        <strain evidence="2">ATCC 25963</strain>
    </source>
</reference>
<dbReference type="AlphaFoldDB" id="A0A1I2DBQ5"/>
<name>A0A1I2DBQ5_9BACT</name>
<dbReference type="EMBL" id="FOMX01000019">
    <property type="protein sequence ID" value="SFE77992.1"/>
    <property type="molecule type" value="Genomic_DNA"/>
</dbReference>
<gene>
    <name evidence="1" type="ORF">SAMN02745121_05512</name>
</gene>
<proteinExistence type="predicted"/>
<organism evidence="1 2">
    <name type="scientific">Nannocystis exedens</name>
    <dbReference type="NCBI Taxonomy" id="54"/>
    <lineage>
        <taxon>Bacteria</taxon>
        <taxon>Pseudomonadati</taxon>
        <taxon>Myxococcota</taxon>
        <taxon>Polyangia</taxon>
        <taxon>Nannocystales</taxon>
        <taxon>Nannocystaceae</taxon>
        <taxon>Nannocystis</taxon>
    </lineage>
</organism>
<evidence type="ECO:0000313" key="2">
    <source>
        <dbReference type="Proteomes" id="UP000199400"/>
    </source>
</evidence>
<keyword evidence="2" id="KW-1185">Reference proteome</keyword>